<dbReference type="AlphaFoldDB" id="A0AA35YNF3"/>
<proteinExistence type="predicted"/>
<protein>
    <submittedName>
        <fullName evidence="2">Uncharacterized protein</fullName>
    </submittedName>
</protein>
<evidence type="ECO:0000313" key="3">
    <source>
        <dbReference type="Proteomes" id="UP001177003"/>
    </source>
</evidence>
<sequence length="121" mass="12695">MPPSLVSGPTAASLTLKLESTAPKITGEATASDEEQHKDANSGLSLPSFGETSYVRHCSSRVCGYEVLGAADGFKSPFLVFPIGTCHRSGWVGSNSMSNSCLQVHVYVCSAVNKEKPPPPP</sequence>
<reference evidence="2" key="1">
    <citation type="submission" date="2023-04" db="EMBL/GenBank/DDBJ databases">
        <authorList>
            <person name="Vijverberg K."/>
            <person name="Xiong W."/>
            <person name="Schranz E."/>
        </authorList>
    </citation>
    <scope>NUCLEOTIDE SEQUENCE</scope>
</reference>
<keyword evidence="3" id="KW-1185">Reference proteome</keyword>
<organism evidence="2 3">
    <name type="scientific">Lactuca saligna</name>
    <name type="common">Willowleaf lettuce</name>
    <dbReference type="NCBI Taxonomy" id="75948"/>
    <lineage>
        <taxon>Eukaryota</taxon>
        <taxon>Viridiplantae</taxon>
        <taxon>Streptophyta</taxon>
        <taxon>Embryophyta</taxon>
        <taxon>Tracheophyta</taxon>
        <taxon>Spermatophyta</taxon>
        <taxon>Magnoliopsida</taxon>
        <taxon>eudicotyledons</taxon>
        <taxon>Gunneridae</taxon>
        <taxon>Pentapetalae</taxon>
        <taxon>asterids</taxon>
        <taxon>campanulids</taxon>
        <taxon>Asterales</taxon>
        <taxon>Asteraceae</taxon>
        <taxon>Cichorioideae</taxon>
        <taxon>Cichorieae</taxon>
        <taxon>Lactucinae</taxon>
        <taxon>Lactuca</taxon>
    </lineage>
</organism>
<accession>A0AA35YNF3</accession>
<dbReference type="EMBL" id="OX465079">
    <property type="protein sequence ID" value="CAI9277265.1"/>
    <property type="molecule type" value="Genomic_DNA"/>
</dbReference>
<evidence type="ECO:0000256" key="1">
    <source>
        <dbReference type="SAM" id="MobiDB-lite"/>
    </source>
</evidence>
<evidence type="ECO:0000313" key="2">
    <source>
        <dbReference type="EMBL" id="CAI9277265.1"/>
    </source>
</evidence>
<feature type="region of interest" description="Disordered" evidence="1">
    <location>
        <begin position="23"/>
        <end position="48"/>
    </location>
</feature>
<gene>
    <name evidence="2" type="ORF">LSALG_LOCUS17199</name>
</gene>
<dbReference type="Proteomes" id="UP001177003">
    <property type="component" value="Chromosome 3"/>
</dbReference>
<name>A0AA35YNF3_LACSI</name>